<evidence type="ECO:0000256" key="7">
    <source>
        <dbReference type="ARBA" id="ARBA00023012"/>
    </source>
</evidence>
<feature type="transmembrane region" description="Helical" evidence="8">
    <location>
        <begin position="179"/>
        <end position="203"/>
    </location>
</feature>
<dbReference type="InterPro" id="IPR003594">
    <property type="entry name" value="HATPase_dom"/>
</dbReference>
<evidence type="ECO:0000256" key="2">
    <source>
        <dbReference type="ARBA" id="ARBA00004370"/>
    </source>
</evidence>
<dbReference type="SMART" id="SM00388">
    <property type="entry name" value="HisKA"/>
    <property type="match status" value="1"/>
</dbReference>
<comment type="caution">
    <text evidence="11">The sequence shown here is derived from an EMBL/GenBank/DDBJ whole genome shotgun (WGS) entry which is preliminary data.</text>
</comment>
<dbReference type="CDD" id="cd00082">
    <property type="entry name" value="HisKA"/>
    <property type="match status" value="1"/>
</dbReference>
<evidence type="ECO:0000313" key="11">
    <source>
        <dbReference type="EMBL" id="GFE82184.1"/>
    </source>
</evidence>
<dbReference type="PROSITE" id="PS50109">
    <property type="entry name" value="HIS_KIN"/>
    <property type="match status" value="1"/>
</dbReference>
<gene>
    <name evidence="11" type="primary">yfhK</name>
    <name evidence="11" type="ORF">GCM10011487_41840</name>
</gene>
<feature type="domain" description="HAMP" evidence="10">
    <location>
        <begin position="200"/>
        <end position="252"/>
    </location>
</feature>
<evidence type="ECO:0000256" key="6">
    <source>
        <dbReference type="ARBA" id="ARBA00022777"/>
    </source>
</evidence>
<dbReference type="GO" id="GO:0016020">
    <property type="term" value="C:membrane"/>
    <property type="evidence" value="ECO:0007669"/>
    <property type="project" value="UniProtKB-SubCell"/>
</dbReference>
<reference evidence="12" key="1">
    <citation type="submission" date="2020-01" db="EMBL/GenBank/DDBJ databases">
        <title>'Steroidobacter agaridevorans' sp. nov., agar-degrading bacteria isolated from rhizosphere soils.</title>
        <authorList>
            <person name="Ikenaga M."/>
            <person name="Kataoka M."/>
            <person name="Murouchi A."/>
            <person name="Katsuragi S."/>
            <person name="Sakai M."/>
        </authorList>
    </citation>
    <scope>NUCLEOTIDE SEQUENCE [LARGE SCALE GENOMIC DNA]</scope>
    <source>
        <strain evidence="12">YU21-B</strain>
    </source>
</reference>
<dbReference type="InterPro" id="IPR004358">
    <property type="entry name" value="Sig_transdc_His_kin-like_C"/>
</dbReference>
<dbReference type="SMART" id="SM00387">
    <property type="entry name" value="HATPase_c"/>
    <property type="match status" value="1"/>
</dbReference>
<dbReference type="SUPFAM" id="SSF55874">
    <property type="entry name" value="ATPase domain of HSP90 chaperone/DNA topoisomerase II/histidine kinase"/>
    <property type="match status" value="1"/>
</dbReference>
<proteinExistence type="predicted"/>
<dbReference type="AlphaFoldDB" id="A0A829YFZ8"/>
<dbReference type="InterPro" id="IPR005467">
    <property type="entry name" value="His_kinase_dom"/>
</dbReference>
<dbReference type="SUPFAM" id="SSF47384">
    <property type="entry name" value="Homodimeric domain of signal transducing histidine kinase"/>
    <property type="match status" value="1"/>
</dbReference>
<dbReference type="PROSITE" id="PS50885">
    <property type="entry name" value="HAMP"/>
    <property type="match status" value="1"/>
</dbReference>
<dbReference type="PANTHER" id="PTHR43711:SF1">
    <property type="entry name" value="HISTIDINE KINASE 1"/>
    <property type="match status" value="1"/>
</dbReference>
<evidence type="ECO:0000256" key="3">
    <source>
        <dbReference type="ARBA" id="ARBA00012438"/>
    </source>
</evidence>
<evidence type="ECO:0000259" key="9">
    <source>
        <dbReference type="PROSITE" id="PS50109"/>
    </source>
</evidence>
<dbReference type="EMBL" id="BLJN01000004">
    <property type="protein sequence ID" value="GFE82184.1"/>
    <property type="molecule type" value="Genomic_DNA"/>
</dbReference>
<dbReference type="InterPro" id="IPR036097">
    <property type="entry name" value="HisK_dim/P_sf"/>
</dbReference>
<dbReference type="Gene3D" id="1.10.287.130">
    <property type="match status" value="1"/>
</dbReference>
<protein>
    <recommendedName>
        <fullName evidence="3">histidine kinase</fullName>
        <ecNumber evidence="3">2.7.13.3</ecNumber>
    </recommendedName>
</protein>
<dbReference type="InterPro" id="IPR036890">
    <property type="entry name" value="HATPase_C_sf"/>
</dbReference>
<dbReference type="PANTHER" id="PTHR43711">
    <property type="entry name" value="TWO-COMPONENT HISTIDINE KINASE"/>
    <property type="match status" value="1"/>
</dbReference>
<keyword evidence="8" id="KW-0472">Membrane</keyword>
<dbReference type="InterPro" id="IPR003660">
    <property type="entry name" value="HAMP_dom"/>
</dbReference>
<keyword evidence="12" id="KW-1185">Reference proteome</keyword>
<feature type="domain" description="Histidine kinase" evidence="9">
    <location>
        <begin position="260"/>
        <end position="477"/>
    </location>
</feature>
<keyword evidence="5" id="KW-0808">Transferase</keyword>
<dbReference type="EC" id="2.7.13.3" evidence="3"/>
<evidence type="ECO:0000256" key="4">
    <source>
        <dbReference type="ARBA" id="ARBA00022553"/>
    </source>
</evidence>
<dbReference type="RefSeq" id="WP_161813854.1">
    <property type="nucleotide sequence ID" value="NZ_BLJN01000004.1"/>
</dbReference>
<keyword evidence="8" id="KW-1133">Transmembrane helix</keyword>
<keyword evidence="7" id="KW-0902">Two-component regulatory system</keyword>
<dbReference type="Gene3D" id="3.30.565.10">
    <property type="entry name" value="Histidine kinase-like ATPase, C-terminal domain"/>
    <property type="match status" value="1"/>
</dbReference>
<dbReference type="Proteomes" id="UP000445000">
    <property type="component" value="Unassembled WGS sequence"/>
</dbReference>
<organism evidence="11 12">
    <name type="scientific">Steroidobacter agaridevorans</name>
    <dbReference type="NCBI Taxonomy" id="2695856"/>
    <lineage>
        <taxon>Bacteria</taxon>
        <taxon>Pseudomonadati</taxon>
        <taxon>Pseudomonadota</taxon>
        <taxon>Gammaproteobacteria</taxon>
        <taxon>Steroidobacterales</taxon>
        <taxon>Steroidobacteraceae</taxon>
        <taxon>Steroidobacter</taxon>
    </lineage>
</organism>
<keyword evidence="8" id="KW-0812">Transmembrane</keyword>
<evidence type="ECO:0000256" key="8">
    <source>
        <dbReference type="SAM" id="Phobius"/>
    </source>
</evidence>
<dbReference type="GO" id="GO:0000155">
    <property type="term" value="F:phosphorelay sensor kinase activity"/>
    <property type="evidence" value="ECO:0007669"/>
    <property type="project" value="InterPro"/>
</dbReference>
<keyword evidence="4" id="KW-0597">Phosphoprotein</keyword>
<dbReference type="CDD" id="cd00075">
    <property type="entry name" value="HATPase"/>
    <property type="match status" value="1"/>
</dbReference>
<dbReference type="Pfam" id="PF02518">
    <property type="entry name" value="HATPase_c"/>
    <property type="match status" value="1"/>
</dbReference>
<evidence type="ECO:0000256" key="5">
    <source>
        <dbReference type="ARBA" id="ARBA00022679"/>
    </source>
</evidence>
<sequence>MRLPRPSSLNSLMLTGFALVSIPLLLGVVIAATKVRNLSEESATLVRSGVQTTHYTQQLFQQIAPIERSAKLYQVLNDPGLLDVYGDSRERLLATLASIETTAADQEHAVQLRAIRNSLRRIDAALLSPTPASPEVIRDAVDAIQPMWQAAFALTAATGEQVETGLSRLQQSTSDTQKYLFWQSAVLILLTAMLVGVFTFLLMRPIRQIDMAISQLGKGTFSKSIAVRGPVDLVNLGRQLEWLRVRLLELAQERNRFLRHMSHELKTPLASIREGTELLMDGAVGELDSAQREVTTILRDNGIKLQQLIENLLEFSAWQARHAGLEISEFRLRPLIKSALETHQLTLLAQRVHLDLKVQDIELHADRAKLKLILDNLLSNALKYSPRGGTIFIHAKADKDQLVLDVADTGPGISKDERSAIFDAFYSGRAPVSGHLKGTGIGLSVVSEFVQAHGGSIEILDGMFPGAHFRVRLPLAPALEGEPA</sequence>
<keyword evidence="6 11" id="KW-0418">Kinase</keyword>
<evidence type="ECO:0000256" key="1">
    <source>
        <dbReference type="ARBA" id="ARBA00000085"/>
    </source>
</evidence>
<comment type="catalytic activity">
    <reaction evidence="1">
        <text>ATP + protein L-histidine = ADP + protein N-phospho-L-histidine.</text>
        <dbReference type="EC" id="2.7.13.3"/>
    </reaction>
</comment>
<evidence type="ECO:0000259" key="10">
    <source>
        <dbReference type="PROSITE" id="PS50885"/>
    </source>
</evidence>
<dbReference type="PRINTS" id="PR00344">
    <property type="entry name" value="BCTRLSENSOR"/>
</dbReference>
<name>A0A829YFZ8_9GAMM</name>
<accession>A0A829YFZ8</accession>
<dbReference type="Pfam" id="PF00512">
    <property type="entry name" value="HisKA"/>
    <property type="match status" value="1"/>
</dbReference>
<comment type="subcellular location">
    <subcellularLocation>
        <location evidence="2">Membrane</location>
    </subcellularLocation>
</comment>
<dbReference type="InterPro" id="IPR003661">
    <property type="entry name" value="HisK_dim/P_dom"/>
</dbReference>
<dbReference type="InterPro" id="IPR050736">
    <property type="entry name" value="Sensor_HK_Regulatory"/>
</dbReference>
<evidence type="ECO:0000313" key="12">
    <source>
        <dbReference type="Proteomes" id="UP000445000"/>
    </source>
</evidence>